<evidence type="ECO:0000313" key="11">
    <source>
        <dbReference type="Proteomes" id="UP000789706"/>
    </source>
</evidence>
<evidence type="ECO:0000256" key="6">
    <source>
        <dbReference type="PROSITE-ProRule" id="PRU00339"/>
    </source>
</evidence>
<evidence type="ECO:0000256" key="8">
    <source>
        <dbReference type="SAM" id="MobiDB-lite"/>
    </source>
</evidence>
<sequence length="405" mass="45500">MSSSSPTTVEIHSSSSSIDSKSIQVLNEEAIKAFILQDFATAADKFSNVSELVGKFYGLESEEYAEALYNYGHSLLENFRIQNTALGPQAIPQESSTETPSENVQANSSYFVFEGDDDDSDDQIDDADNQVDGSLEQSGEEPDDLKLAWEILEYSRDIYSQLSTESAKINLGEVYIKLGDISLENEKFDQAAIDYREGLKIKKETLSEDNRQIAEAYPFFITVFLFERLYRKLALALESIPDINNQDEAIQHVQKATEVLQKRKEILLAQLTTHQERTGKGKQVATAEDPTISIEKEIKDIDELLVEMETKIEDIKTSRLNQEQKEPKSSELALKEYVKLLSTSNLSELASEEANISLSSVVNQVNDVTSLIKRKLASNNSPNENNLSDEISIQEIQERKLKQTT</sequence>
<organism evidence="10 11">
    <name type="scientific">Diversispora eburnea</name>
    <dbReference type="NCBI Taxonomy" id="1213867"/>
    <lineage>
        <taxon>Eukaryota</taxon>
        <taxon>Fungi</taxon>
        <taxon>Fungi incertae sedis</taxon>
        <taxon>Mucoromycota</taxon>
        <taxon>Glomeromycotina</taxon>
        <taxon>Glomeromycetes</taxon>
        <taxon>Diversisporales</taxon>
        <taxon>Diversisporaceae</taxon>
        <taxon>Diversispora</taxon>
    </lineage>
</organism>
<feature type="domain" description="Tetratricopeptide SHNi-TPR" evidence="9">
    <location>
        <begin position="173"/>
        <end position="206"/>
    </location>
</feature>
<feature type="region of interest" description="Disordered" evidence="8">
    <location>
        <begin position="115"/>
        <end position="142"/>
    </location>
</feature>
<proteinExistence type="inferred from homology"/>
<accession>A0A9N9BHN1</accession>
<dbReference type="PANTHER" id="PTHR15081:SF1">
    <property type="entry name" value="NUCLEAR AUTOANTIGENIC SPERM PROTEIN"/>
    <property type="match status" value="1"/>
</dbReference>
<evidence type="ECO:0000256" key="4">
    <source>
        <dbReference type="ARBA" id="ARBA00022803"/>
    </source>
</evidence>
<evidence type="ECO:0000259" key="9">
    <source>
        <dbReference type="Pfam" id="PF10516"/>
    </source>
</evidence>
<feature type="coiled-coil region" evidence="7">
    <location>
        <begin position="298"/>
        <end position="325"/>
    </location>
</feature>
<comment type="subcellular location">
    <subcellularLocation>
        <location evidence="1">Nucleus</location>
    </subcellularLocation>
</comment>
<keyword evidence="4 6" id="KW-0802">TPR repeat</keyword>
<dbReference type="GO" id="GO:0042393">
    <property type="term" value="F:histone binding"/>
    <property type="evidence" value="ECO:0007669"/>
    <property type="project" value="TreeGrafter"/>
</dbReference>
<dbReference type="Pfam" id="PF10516">
    <property type="entry name" value="SHNi-TPR"/>
    <property type="match status" value="1"/>
</dbReference>
<feature type="repeat" description="TPR" evidence="6">
    <location>
        <begin position="172"/>
        <end position="205"/>
    </location>
</feature>
<dbReference type="PROSITE" id="PS50005">
    <property type="entry name" value="TPR"/>
    <property type="match status" value="1"/>
</dbReference>
<protein>
    <submittedName>
        <fullName evidence="10">5731_t:CDS:1</fullName>
    </submittedName>
</protein>
<dbReference type="EMBL" id="CAJVPK010001073">
    <property type="protein sequence ID" value="CAG8569032.1"/>
    <property type="molecule type" value="Genomic_DNA"/>
</dbReference>
<keyword evidence="11" id="KW-1185">Reference proteome</keyword>
<dbReference type="OrthoDB" id="5587616at2759"/>
<evidence type="ECO:0000313" key="10">
    <source>
        <dbReference type="EMBL" id="CAG8569032.1"/>
    </source>
</evidence>
<evidence type="ECO:0000256" key="5">
    <source>
        <dbReference type="ARBA" id="ARBA00023242"/>
    </source>
</evidence>
<dbReference type="Proteomes" id="UP000789706">
    <property type="component" value="Unassembled WGS sequence"/>
</dbReference>
<evidence type="ECO:0000256" key="7">
    <source>
        <dbReference type="SAM" id="Coils"/>
    </source>
</evidence>
<evidence type="ECO:0000256" key="1">
    <source>
        <dbReference type="ARBA" id="ARBA00004123"/>
    </source>
</evidence>
<evidence type="ECO:0000256" key="3">
    <source>
        <dbReference type="ARBA" id="ARBA00022737"/>
    </source>
</evidence>
<comment type="caution">
    <text evidence="10">The sequence shown here is derived from an EMBL/GenBank/DDBJ whole genome shotgun (WGS) entry which is preliminary data.</text>
</comment>
<dbReference type="AlphaFoldDB" id="A0A9N9BHN1"/>
<dbReference type="SUPFAM" id="SSF48452">
    <property type="entry name" value="TPR-like"/>
    <property type="match status" value="1"/>
</dbReference>
<dbReference type="InterPro" id="IPR011990">
    <property type="entry name" value="TPR-like_helical_dom_sf"/>
</dbReference>
<dbReference type="GO" id="GO:0034080">
    <property type="term" value="P:CENP-A containing chromatin assembly"/>
    <property type="evidence" value="ECO:0007669"/>
    <property type="project" value="TreeGrafter"/>
</dbReference>
<feature type="compositionally biased region" description="Acidic residues" evidence="8">
    <location>
        <begin position="115"/>
        <end position="129"/>
    </location>
</feature>
<dbReference type="InterPro" id="IPR019544">
    <property type="entry name" value="Tetratricopeptide_SHNi-TPR_dom"/>
</dbReference>
<keyword evidence="5" id="KW-0539">Nucleus</keyword>
<dbReference type="InterPro" id="IPR051730">
    <property type="entry name" value="NASP-like"/>
</dbReference>
<reference evidence="10" key="1">
    <citation type="submission" date="2021-06" db="EMBL/GenBank/DDBJ databases">
        <authorList>
            <person name="Kallberg Y."/>
            <person name="Tangrot J."/>
            <person name="Rosling A."/>
        </authorList>
    </citation>
    <scope>NUCLEOTIDE SEQUENCE</scope>
    <source>
        <strain evidence="10">AZ414A</strain>
    </source>
</reference>
<name>A0A9N9BHN1_9GLOM</name>
<gene>
    <name evidence="10" type="ORF">DEBURN_LOCUS7983</name>
</gene>
<dbReference type="InterPro" id="IPR019734">
    <property type="entry name" value="TPR_rpt"/>
</dbReference>
<dbReference type="Gene3D" id="1.25.40.10">
    <property type="entry name" value="Tetratricopeptide repeat domain"/>
    <property type="match status" value="1"/>
</dbReference>
<keyword evidence="7" id="KW-0175">Coiled coil</keyword>
<comment type="similarity">
    <text evidence="2">Belongs to the NASP family.</text>
</comment>
<dbReference type="GO" id="GO:0006335">
    <property type="term" value="P:DNA replication-dependent chromatin assembly"/>
    <property type="evidence" value="ECO:0007669"/>
    <property type="project" value="TreeGrafter"/>
</dbReference>
<dbReference type="GO" id="GO:0005654">
    <property type="term" value="C:nucleoplasm"/>
    <property type="evidence" value="ECO:0007669"/>
    <property type="project" value="TreeGrafter"/>
</dbReference>
<keyword evidence="3" id="KW-0677">Repeat</keyword>
<evidence type="ECO:0000256" key="2">
    <source>
        <dbReference type="ARBA" id="ARBA00008402"/>
    </source>
</evidence>
<dbReference type="PANTHER" id="PTHR15081">
    <property type="entry name" value="NUCLEAR AUTOANTIGENIC SPERM PROTEIN NASP -RELATED"/>
    <property type="match status" value="1"/>
</dbReference>